<proteinExistence type="inferred from homology"/>
<dbReference type="Gene3D" id="2.60.120.10">
    <property type="entry name" value="Jelly Rolls"/>
    <property type="match status" value="2"/>
</dbReference>
<dbReference type="InterPro" id="IPR046457">
    <property type="entry name" value="PMI_typeI_cat"/>
</dbReference>
<dbReference type="InterPro" id="IPR002524">
    <property type="entry name" value="Cation_efflux"/>
</dbReference>
<dbReference type="SUPFAM" id="SSF51182">
    <property type="entry name" value="RmlC-like cupins"/>
    <property type="match status" value="1"/>
</dbReference>
<feature type="transmembrane region" description="Helical" evidence="13">
    <location>
        <begin position="596"/>
        <end position="618"/>
    </location>
</feature>
<comment type="caution">
    <text evidence="16">The sequence shown here is derived from an EMBL/GenBank/DDBJ whole genome shotgun (WGS) entry which is preliminary data.</text>
</comment>
<dbReference type="GO" id="GO:0006829">
    <property type="term" value="P:zinc ion transport"/>
    <property type="evidence" value="ECO:0007669"/>
    <property type="project" value="InterPro"/>
</dbReference>
<dbReference type="Pfam" id="PF01545">
    <property type="entry name" value="Cation_efflux"/>
    <property type="match status" value="1"/>
</dbReference>
<dbReference type="GO" id="GO:0009298">
    <property type="term" value="P:GDP-mannose biosynthetic process"/>
    <property type="evidence" value="ECO:0007669"/>
    <property type="project" value="InterPro"/>
</dbReference>
<evidence type="ECO:0000256" key="11">
    <source>
        <dbReference type="ARBA" id="ARBA00023136"/>
    </source>
</evidence>
<organism evidence="16 17">
    <name type="scientific">Mycobacterium talmoniae</name>
    <dbReference type="NCBI Taxonomy" id="1858794"/>
    <lineage>
        <taxon>Bacteria</taxon>
        <taxon>Bacillati</taxon>
        <taxon>Actinomycetota</taxon>
        <taxon>Actinomycetes</taxon>
        <taxon>Mycobacteriales</taxon>
        <taxon>Mycobacteriaceae</taxon>
        <taxon>Mycobacterium</taxon>
    </lineage>
</organism>
<sequence length="713" mass="75966">MELLRGAIRTYAWGSRTAIAEFTGRAVPTTHPEAELWLGAHPGDPAWLHTADGEVSLLDGLAADPEGQLGAVARARFGDALPFLMKVLAADEPLSLQAHPSAAQAVEGFEREERLGVPITSPIRNYRDSSHKPELLVALQPFEALAGFRPAARTVELLQALAVSDLDPFIDLLHGQSDADGLRALFTTWITAPQPDLDVLVPAVLDGAIHYVSSGATEFAAEAKTVLELGERYPGDAGVLAALLLNRINLAPGEALFLPAGNLHTYLRGIGLEVMANSDNVLRGGLTPKHVDVPELLRVLDFTPTTEDALRPATYCDGLERSYDTPAEEFAVSMLSLDGDHLGHEVDAPCRHDGPQILLCTEGSATVHGKSGALTLHRGMAAWVGADDGPIRLVAARPSTLSAPRSGCERRRRTRAILAALAANAGIAAAKFIGYLITGSSSMLAEAVHSVADTSNQALLLFGQRVAQRGADRLHPFGYGRSRYFWSFVVALVLFTLGSVFALVEGYHKIIHPEQLSAPIVALAILLVAISLEAFSFRTAMVESRPLKGDESWWRFIRNSRSPELPVVLLEDTAALVGLVFALAGVGLTVLTGDPVWDGVGTVAIGALLGVVAVILMVEMHSLLIGEGATAEEDRAIRAALEATDHVERLIHIRTQYLGPDELLVAAKIALAPQVDLATVAATIDAAEVRVRAAVPAARVIYLEPDLDKALAK</sequence>
<evidence type="ECO:0000256" key="4">
    <source>
        <dbReference type="ARBA" id="ARBA00010772"/>
    </source>
</evidence>
<dbReference type="InterPro" id="IPR011051">
    <property type="entry name" value="RmlC_Cupin_sf"/>
</dbReference>
<dbReference type="Pfam" id="PF20511">
    <property type="entry name" value="PMI_typeI_cat"/>
    <property type="match status" value="1"/>
</dbReference>
<feature type="transmembrane region" description="Helical" evidence="13">
    <location>
        <begin position="484"/>
        <end position="504"/>
    </location>
</feature>
<comment type="subcellular location">
    <subcellularLocation>
        <location evidence="3">Membrane</location>
        <topology evidence="3">Multi-pass membrane protein</topology>
    </subcellularLocation>
</comment>
<dbReference type="CDD" id="cd07011">
    <property type="entry name" value="cupin_PMI_type_I_N"/>
    <property type="match status" value="1"/>
</dbReference>
<feature type="transmembrane region" description="Helical" evidence="13">
    <location>
        <begin position="565"/>
        <end position="590"/>
    </location>
</feature>
<evidence type="ECO:0000256" key="5">
    <source>
        <dbReference type="ARBA" id="ARBA00011956"/>
    </source>
</evidence>
<dbReference type="GO" id="GO:0005975">
    <property type="term" value="P:carbohydrate metabolic process"/>
    <property type="evidence" value="ECO:0007669"/>
    <property type="project" value="InterPro"/>
</dbReference>
<evidence type="ECO:0000256" key="3">
    <source>
        <dbReference type="ARBA" id="ARBA00004141"/>
    </source>
</evidence>
<dbReference type="GO" id="GO:0008270">
    <property type="term" value="F:zinc ion binding"/>
    <property type="evidence" value="ECO:0007669"/>
    <property type="project" value="InterPro"/>
</dbReference>
<comment type="similarity">
    <text evidence="4">Belongs to the mannose-6-phosphate isomerase type 1 family.</text>
</comment>
<keyword evidence="7 13" id="KW-0812">Transmembrane</keyword>
<dbReference type="InterPro" id="IPR027469">
    <property type="entry name" value="Cation_efflux_TMD_sf"/>
</dbReference>
<accession>A0A2S8BEK5</accession>
<dbReference type="PANTHER" id="PTHR13414">
    <property type="entry name" value="HUEL-CATION TRANSPORTER"/>
    <property type="match status" value="1"/>
</dbReference>
<evidence type="ECO:0000256" key="8">
    <source>
        <dbReference type="ARBA" id="ARBA00022723"/>
    </source>
</evidence>
<dbReference type="EC" id="5.3.1.8" evidence="5"/>
<feature type="domain" description="Phosphomannose isomerase type I catalytic" evidence="15">
    <location>
        <begin position="4"/>
        <end position="150"/>
    </location>
</feature>
<keyword evidence="11 13" id="KW-0472">Membrane</keyword>
<feature type="domain" description="Cation efflux protein transmembrane" evidence="14">
    <location>
        <begin position="417"/>
        <end position="624"/>
    </location>
</feature>
<keyword evidence="9" id="KW-0862">Zinc</keyword>
<dbReference type="PRINTS" id="PR00714">
    <property type="entry name" value="MAN6PISMRASE"/>
</dbReference>
<dbReference type="AlphaFoldDB" id="A0A2S8BEK5"/>
<dbReference type="Gene3D" id="1.20.1510.10">
    <property type="entry name" value="Cation efflux protein transmembrane domain"/>
    <property type="match status" value="1"/>
</dbReference>
<dbReference type="GO" id="GO:0016020">
    <property type="term" value="C:membrane"/>
    <property type="evidence" value="ECO:0007669"/>
    <property type="project" value="UniProtKB-SubCell"/>
</dbReference>
<dbReference type="InterPro" id="IPR040177">
    <property type="entry name" value="SLC30A9"/>
</dbReference>
<dbReference type="GO" id="GO:0008324">
    <property type="term" value="F:monoatomic cation transmembrane transporter activity"/>
    <property type="evidence" value="ECO:0007669"/>
    <property type="project" value="InterPro"/>
</dbReference>
<dbReference type="SUPFAM" id="SSF161111">
    <property type="entry name" value="Cation efflux protein transmembrane domain-like"/>
    <property type="match status" value="1"/>
</dbReference>
<feature type="transmembrane region" description="Helical" evidence="13">
    <location>
        <begin position="416"/>
        <end position="437"/>
    </location>
</feature>
<evidence type="ECO:0000256" key="13">
    <source>
        <dbReference type="SAM" id="Phobius"/>
    </source>
</evidence>
<evidence type="ECO:0000256" key="7">
    <source>
        <dbReference type="ARBA" id="ARBA00022692"/>
    </source>
</evidence>
<dbReference type="GO" id="GO:0004476">
    <property type="term" value="F:mannose-6-phosphate isomerase activity"/>
    <property type="evidence" value="ECO:0007669"/>
    <property type="project" value="UniProtKB-EC"/>
</dbReference>
<dbReference type="Gene3D" id="1.10.441.10">
    <property type="entry name" value="Phosphomannose Isomerase, domain 2"/>
    <property type="match status" value="1"/>
</dbReference>
<reference evidence="16 17" key="1">
    <citation type="journal article" date="2017" name="Int. J. Syst. Evol. Microbiol.">
        <title>Mycobacterium talmoniae sp. nov., a slowly growing mycobacterium isolated from human respiratory samples.</title>
        <authorList>
            <person name="Davidson R.M."/>
            <person name="DeGroote M.A."/>
            <person name="Marola J.L."/>
            <person name="Buss S."/>
            <person name="Jones V."/>
            <person name="McNeil M.R."/>
            <person name="Freifeld A.G."/>
            <person name="Elaine Epperson L."/>
            <person name="Hasan N.A."/>
            <person name="Jackson M."/>
            <person name="Iwen P.C."/>
            <person name="Salfinger M."/>
            <person name="Strong M."/>
        </authorList>
    </citation>
    <scope>NUCLEOTIDE SEQUENCE [LARGE SCALE GENOMIC DNA]</scope>
    <source>
        <strain evidence="16 17">ATCC BAA-2683</strain>
    </source>
</reference>
<keyword evidence="6" id="KW-0813">Transport</keyword>
<dbReference type="PANTHER" id="PTHR13414:SF9">
    <property type="entry name" value="PROTON-COUPLED ZINC ANTIPORTER SLC30A9, MITOCHONDRIAL"/>
    <property type="match status" value="1"/>
</dbReference>
<comment type="catalytic activity">
    <reaction evidence="1">
        <text>D-mannose 6-phosphate = D-fructose 6-phosphate</text>
        <dbReference type="Rhea" id="RHEA:12356"/>
        <dbReference type="ChEBI" id="CHEBI:58735"/>
        <dbReference type="ChEBI" id="CHEBI:61527"/>
        <dbReference type="EC" id="5.3.1.8"/>
    </reaction>
</comment>
<dbReference type="Proteomes" id="UP000238296">
    <property type="component" value="Unassembled WGS sequence"/>
</dbReference>
<dbReference type="SUPFAM" id="SSF160240">
    <property type="entry name" value="Cation efflux protein cytoplasmic domain-like"/>
    <property type="match status" value="1"/>
</dbReference>
<keyword evidence="12 16" id="KW-0413">Isomerase</keyword>
<keyword evidence="10 13" id="KW-1133">Transmembrane helix</keyword>
<keyword evidence="8" id="KW-0479">Metal-binding</keyword>
<evidence type="ECO:0000313" key="16">
    <source>
        <dbReference type="EMBL" id="PQM45100.1"/>
    </source>
</evidence>
<evidence type="ECO:0000256" key="12">
    <source>
        <dbReference type="ARBA" id="ARBA00023235"/>
    </source>
</evidence>
<dbReference type="NCBIfam" id="TIGR01297">
    <property type="entry name" value="CDF"/>
    <property type="match status" value="1"/>
</dbReference>
<feature type="transmembrane region" description="Helical" evidence="13">
    <location>
        <begin position="516"/>
        <end position="535"/>
    </location>
</feature>
<dbReference type="NCBIfam" id="TIGR00218">
    <property type="entry name" value="manA"/>
    <property type="match status" value="1"/>
</dbReference>
<evidence type="ECO:0000259" key="15">
    <source>
        <dbReference type="Pfam" id="PF20511"/>
    </source>
</evidence>
<name>A0A2S8BEK5_9MYCO</name>
<protein>
    <recommendedName>
        <fullName evidence="5">mannose-6-phosphate isomerase</fullName>
        <ecNumber evidence="5">5.3.1.8</ecNumber>
    </recommendedName>
</protein>
<dbReference type="EMBL" id="PPEA01000669">
    <property type="protein sequence ID" value="PQM45100.1"/>
    <property type="molecule type" value="Genomic_DNA"/>
</dbReference>
<evidence type="ECO:0000259" key="14">
    <source>
        <dbReference type="Pfam" id="PF01545"/>
    </source>
</evidence>
<comment type="cofactor">
    <cofactor evidence="2">
        <name>Zn(2+)</name>
        <dbReference type="ChEBI" id="CHEBI:29105"/>
    </cofactor>
</comment>
<gene>
    <name evidence="16" type="primary">manA</name>
    <name evidence="16" type="ORF">C1Y40_04735</name>
</gene>
<dbReference type="InterPro" id="IPR001250">
    <property type="entry name" value="Man6P_Isoase-1"/>
</dbReference>
<evidence type="ECO:0000256" key="1">
    <source>
        <dbReference type="ARBA" id="ARBA00000757"/>
    </source>
</evidence>
<dbReference type="InterPro" id="IPR036837">
    <property type="entry name" value="Cation_efflux_CTD_sf"/>
</dbReference>
<evidence type="ECO:0000313" key="17">
    <source>
        <dbReference type="Proteomes" id="UP000238296"/>
    </source>
</evidence>
<dbReference type="InterPro" id="IPR058533">
    <property type="entry name" value="Cation_efflux_TM"/>
</dbReference>
<dbReference type="InterPro" id="IPR014710">
    <property type="entry name" value="RmlC-like_jellyroll"/>
</dbReference>
<evidence type="ECO:0000256" key="2">
    <source>
        <dbReference type="ARBA" id="ARBA00001947"/>
    </source>
</evidence>
<evidence type="ECO:0000256" key="6">
    <source>
        <dbReference type="ARBA" id="ARBA00022448"/>
    </source>
</evidence>
<dbReference type="InterPro" id="IPR016305">
    <property type="entry name" value="Mannose-6-P_Isomerase"/>
</dbReference>
<evidence type="ECO:0000256" key="9">
    <source>
        <dbReference type="ARBA" id="ARBA00022833"/>
    </source>
</evidence>
<evidence type="ECO:0000256" key="10">
    <source>
        <dbReference type="ARBA" id="ARBA00022989"/>
    </source>
</evidence>